<feature type="transmembrane region" description="Helical" evidence="10">
    <location>
        <begin position="156"/>
        <end position="180"/>
    </location>
</feature>
<evidence type="ECO:0000256" key="4">
    <source>
        <dbReference type="ARBA" id="ARBA00022989"/>
    </source>
</evidence>
<dbReference type="InterPro" id="IPR001807">
    <property type="entry name" value="ClC"/>
</dbReference>
<evidence type="ECO:0000313" key="12">
    <source>
        <dbReference type="Proteomes" id="UP001595897"/>
    </source>
</evidence>
<feature type="transmembrane region" description="Helical" evidence="10">
    <location>
        <begin position="313"/>
        <end position="342"/>
    </location>
</feature>
<keyword evidence="8" id="KW-0868">Chloride</keyword>
<dbReference type="SUPFAM" id="SSF81340">
    <property type="entry name" value="Clc chloride channel"/>
    <property type="match status" value="1"/>
</dbReference>
<dbReference type="RefSeq" id="WP_382408876.1">
    <property type="nucleotide sequence ID" value="NZ_JBHSGU010000005.1"/>
</dbReference>
<dbReference type="InterPro" id="IPR050368">
    <property type="entry name" value="ClC-type_chloride_channel"/>
</dbReference>
<proteinExistence type="predicted"/>
<keyword evidence="12" id="KW-1185">Reference proteome</keyword>
<name>A0ABV9LZN7_9ALTE</name>
<feature type="transmembrane region" description="Helical" evidence="10">
    <location>
        <begin position="267"/>
        <end position="293"/>
    </location>
</feature>
<evidence type="ECO:0000256" key="1">
    <source>
        <dbReference type="ARBA" id="ARBA00004141"/>
    </source>
</evidence>
<organism evidence="11 12">
    <name type="scientific">Glaciecola siphonariae</name>
    <dbReference type="NCBI Taxonomy" id="521012"/>
    <lineage>
        <taxon>Bacteria</taxon>
        <taxon>Pseudomonadati</taxon>
        <taxon>Pseudomonadota</taxon>
        <taxon>Gammaproteobacteria</taxon>
        <taxon>Alteromonadales</taxon>
        <taxon>Alteromonadaceae</taxon>
        <taxon>Glaciecola</taxon>
    </lineage>
</organism>
<keyword evidence="4 10" id="KW-1133">Transmembrane helix</keyword>
<keyword evidence="3 10" id="KW-0812">Transmembrane</keyword>
<feature type="transmembrane region" description="Helical" evidence="10">
    <location>
        <begin position="362"/>
        <end position="384"/>
    </location>
</feature>
<evidence type="ECO:0000256" key="8">
    <source>
        <dbReference type="ARBA" id="ARBA00023214"/>
    </source>
</evidence>
<keyword evidence="6 10" id="KW-0472">Membrane</keyword>
<keyword evidence="2" id="KW-0813">Transport</keyword>
<dbReference type="InterPro" id="IPR014743">
    <property type="entry name" value="Cl-channel_core"/>
</dbReference>
<protein>
    <submittedName>
        <fullName evidence="11">Chloride channel protein</fullName>
    </submittedName>
</protein>
<comment type="caution">
    <text evidence="11">The sequence shown here is derived from an EMBL/GenBank/DDBJ whole genome shotgun (WGS) entry which is preliminary data.</text>
</comment>
<feature type="transmembrane region" description="Helical" evidence="10">
    <location>
        <begin position="230"/>
        <end position="247"/>
    </location>
</feature>
<dbReference type="Pfam" id="PF00654">
    <property type="entry name" value="Voltage_CLC"/>
    <property type="match status" value="1"/>
</dbReference>
<dbReference type="Gene3D" id="1.10.3080.10">
    <property type="entry name" value="Clc chloride channel"/>
    <property type="match status" value="1"/>
</dbReference>
<evidence type="ECO:0000256" key="5">
    <source>
        <dbReference type="ARBA" id="ARBA00023065"/>
    </source>
</evidence>
<gene>
    <name evidence="11" type="ORF">ACFO4O_12115</name>
</gene>
<dbReference type="Proteomes" id="UP001595897">
    <property type="component" value="Unassembled WGS sequence"/>
</dbReference>
<dbReference type="PANTHER" id="PTHR43427">
    <property type="entry name" value="CHLORIDE CHANNEL PROTEIN CLC-E"/>
    <property type="match status" value="1"/>
</dbReference>
<reference evidence="12" key="1">
    <citation type="journal article" date="2019" name="Int. J. Syst. Evol. Microbiol.">
        <title>The Global Catalogue of Microorganisms (GCM) 10K type strain sequencing project: providing services to taxonomists for standard genome sequencing and annotation.</title>
        <authorList>
            <consortium name="The Broad Institute Genomics Platform"/>
            <consortium name="The Broad Institute Genome Sequencing Center for Infectious Disease"/>
            <person name="Wu L."/>
            <person name="Ma J."/>
        </authorList>
    </citation>
    <scope>NUCLEOTIDE SEQUENCE [LARGE SCALE GENOMIC DNA]</scope>
    <source>
        <strain evidence="12">KACC 12507</strain>
    </source>
</reference>
<evidence type="ECO:0000313" key="11">
    <source>
        <dbReference type="EMBL" id="MFC4700908.1"/>
    </source>
</evidence>
<dbReference type="PRINTS" id="PR00762">
    <property type="entry name" value="CLCHANNEL"/>
</dbReference>
<feature type="transmembrane region" description="Helical" evidence="10">
    <location>
        <begin position="21"/>
        <end position="41"/>
    </location>
</feature>
<dbReference type="EMBL" id="JBHSGU010000005">
    <property type="protein sequence ID" value="MFC4700908.1"/>
    <property type="molecule type" value="Genomic_DNA"/>
</dbReference>
<evidence type="ECO:0000256" key="7">
    <source>
        <dbReference type="ARBA" id="ARBA00023173"/>
    </source>
</evidence>
<feature type="transmembrane region" description="Helical" evidence="10">
    <location>
        <begin position="390"/>
        <end position="409"/>
    </location>
</feature>
<keyword evidence="9" id="KW-0407">Ion channel</keyword>
<evidence type="ECO:0000256" key="3">
    <source>
        <dbReference type="ARBA" id="ARBA00022692"/>
    </source>
</evidence>
<sequence length="559" mass="61091">MSLQSLRLALSQPSTSVQLCLVGLAGGLISAFVIILFRWLLSLSHVFMLDGIGNYAALVPEYRLALPIVAVCFIIVVAKLTGFKHYRMGIPFVIHRVKQFYGHIPMRTTINQFFGGLFALASGFVVGKEGPTVHLAAWASHLVGHWLSAPFNSLRILAGCGIAAGISAAFNTPLAAVIFVMEVVLREYKVHIFIPVMLSAACGSVLTRAVFGDVSELSFLSFTPVPVQQLPFLVLMGIVIGVAASQFNRQLMWLMRLFRPVNMMGRLFIAAFVTGIAGYSMPQAMGAEFINVYHFINSEFTMQGLMLLLFVKFALAIVAIGLGVPGGIIGAVMVIGMLLGLLLMQLMQPIMPLMEQDMTTTYALLGLAGFLASVLHAPMAALTAAMELAASPQAVLPSIIVIVSAYVTAKQMCNNRSVFIQQLEYQGLPYTTSVIRDVLQQTGVMAMMKTDIKVFKFAADKALYDHLQEHPEQTLINQTSDHLSSCQIVELNVSLQENESALSMQDTQVLSQQHTLADVYDALQTRRQGAVIISGLDGKEICGVITWNMVHNYMQRQQH</sequence>
<keyword evidence="7" id="KW-0869">Chloride channel</keyword>
<dbReference type="CDD" id="cd00400">
    <property type="entry name" value="Voltage_gated_ClC"/>
    <property type="match status" value="1"/>
</dbReference>
<comment type="subcellular location">
    <subcellularLocation>
        <location evidence="1">Membrane</location>
        <topology evidence="1">Multi-pass membrane protein</topology>
    </subcellularLocation>
</comment>
<evidence type="ECO:0000256" key="10">
    <source>
        <dbReference type="SAM" id="Phobius"/>
    </source>
</evidence>
<feature type="transmembrane region" description="Helical" evidence="10">
    <location>
        <begin position="104"/>
        <end position="126"/>
    </location>
</feature>
<feature type="transmembrane region" description="Helical" evidence="10">
    <location>
        <begin position="64"/>
        <end position="83"/>
    </location>
</feature>
<accession>A0ABV9LZN7</accession>
<keyword evidence="5" id="KW-0406">Ion transport</keyword>
<evidence type="ECO:0000256" key="2">
    <source>
        <dbReference type="ARBA" id="ARBA00022448"/>
    </source>
</evidence>
<evidence type="ECO:0000256" key="9">
    <source>
        <dbReference type="ARBA" id="ARBA00023303"/>
    </source>
</evidence>
<dbReference type="PANTHER" id="PTHR43427:SF6">
    <property type="entry name" value="CHLORIDE CHANNEL PROTEIN CLC-E"/>
    <property type="match status" value="1"/>
</dbReference>
<evidence type="ECO:0000256" key="6">
    <source>
        <dbReference type="ARBA" id="ARBA00023136"/>
    </source>
</evidence>
<feature type="transmembrane region" description="Helical" evidence="10">
    <location>
        <begin position="192"/>
        <end position="210"/>
    </location>
</feature>